<sequence>MMAAFPPGSLAASGFRFPVSGFPFPASRFSAARDPLPARMAYYGWSQIDDGGTASPAPFHAPSGRLQAAARQSLPYPTLAAGRASPARNEPPPCTVMPIPDYQSLMLPVLRTLRMAKSIACGMSSNASQLSSA</sequence>
<proteinExistence type="predicted"/>
<organism evidence="1 2">
    <name type="scientific">Chitinasiproducens palmae</name>
    <dbReference type="NCBI Taxonomy" id="1770053"/>
    <lineage>
        <taxon>Bacteria</taxon>
        <taxon>Pseudomonadati</taxon>
        <taxon>Pseudomonadota</taxon>
        <taxon>Betaproteobacteria</taxon>
        <taxon>Burkholderiales</taxon>
        <taxon>Burkholderiaceae</taxon>
        <taxon>Chitinasiproducens</taxon>
    </lineage>
</organism>
<keyword evidence="2" id="KW-1185">Reference proteome</keyword>
<name>A0A1H2PR43_9BURK</name>
<accession>A0A1H2PR43</accession>
<dbReference type="EMBL" id="FNLO01000006">
    <property type="protein sequence ID" value="SDV48920.1"/>
    <property type="molecule type" value="Genomic_DNA"/>
</dbReference>
<gene>
    <name evidence="1" type="ORF">SAMN05216551_106167</name>
</gene>
<dbReference type="Proteomes" id="UP000243719">
    <property type="component" value="Unassembled WGS sequence"/>
</dbReference>
<dbReference type="AlphaFoldDB" id="A0A1H2PR43"/>
<protein>
    <submittedName>
        <fullName evidence="1">Uncharacterized protein</fullName>
    </submittedName>
</protein>
<reference evidence="2" key="1">
    <citation type="submission" date="2016-09" db="EMBL/GenBank/DDBJ databases">
        <authorList>
            <person name="Varghese N."/>
            <person name="Submissions S."/>
        </authorList>
    </citation>
    <scope>NUCLEOTIDE SEQUENCE [LARGE SCALE GENOMIC DNA]</scope>
    <source>
        <strain evidence="2">JS23</strain>
    </source>
</reference>
<evidence type="ECO:0000313" key="1">
    <source>
        <dbReference type="EMBL" id="SDV48920.1"/>
    </source>
</evidence>
<evidence type="ECO:0000313" key="2">
    <source>
        <dbReference type="Proteomes" id="UP000243719"/>
    </source>
</evidence>
<dbReference type="STRING" id="1770053.SAMN05216551_106167"/>